<accession>A0ABY4R1H4</accession>
<evidence type="ECO:0000313" key="10">
    <source>
        <dbReference type="Proteomes" id="UP001056336"/>
    </source>
</evidence>
<keyword evidence="10" id="KW-1185">Reference proteome</keyword>
<keyword evidence="2" id="KW-1003">Cell membrane</keyword>
<dbReference type="PANTHER" id="PTHR33406:SF13">
    <property type="entry name" value="MEMBRANE PROTEIN YDFJ"/>
    <property type="match status" value="1"/>
</dbReference>
<evidence type="ECO:0000256" key="2">
    <source>
        <dbReference type="ARBA" id="ARBA00022475"/>
    </source>
</evidence>
<evidence type="ECO:0000256" key="6">
    <source>
        <dbReference type="SAM" id="MobiDB-lite"/>
    </source>
</evidence>
<name>A0ABY4R1H4_9ACTN</name>
<feature type="transmembrane region" description="Helical" evidence="7">
    <location>
        <begin position="670"/>
        <end position="689"/>
    </location>
</feature>
<gene>
    <name evidence="9" type="ORF">M6D93_07155</name>
</gene>
<evidence type="ECO:0000256" key="7">
    <source>
        <dbReference type="SAM" id="Phobius"/>
    </source>
</evidence>
<evidence type="ECO:0000313" key="9">
    <source>
        <dbReference type="EMBL" id="UQX89771.1"/>
    </source>
</evidence>
<evidence type="ECO:0000256" key="1">
    <source>
        <dbReference type="ARBA" id="ARBA00004651"/>
    </source>
</evidence>
<feature type="transmembrane region" description="Helical" evidence="7">
    <location>
        <begin position="638"/>
        <end position="664"/>
    </location>
</feature>
<feature type="transmembrane region" description="Helical" evidence="7">
    <location>
        <begin position="529"/>
        <end position="546"/>
    </location>
</feature>
<feature type="transmembrane region" description="Helical" evidence="7">
    <location>
        <begin position="279"/>
        <end position="298"/>
    </location>
</feature>
<evidence type="ECO:0000256" key="3">
    <source>
        <dbReference type="ARBA" id="ARBA00022692"/>
    </source>
</evidence>
<evidence type="ECO:0000256" key="5">
    <source>
        <dbReference type="ARBA" id="ARBA00023136"/>
    </source>
</evidence>
<keyword evidence="4 7" id="KW-1133">Transmembrane helix</keyword>
<dbReference type="SUPFAM" id="SSF82866">
    <property type="entry name" value="Multidrug efflux transporter AcrB transmembrane domain"/>
    <property type="match status" value="2"/>
</dbReference>
<comment type="subcellular location">
    <subcellularLocation>
        <location evidence="1">Cell membrane</location>
        <topology evidence="1">Multi-pass membrane protein</topology>
    </subcellularLocation>
</comment>
<feature type="region of interest" description="Disordered" evidence="6">
    <location>
        <begin position="708"/>
        <end position="734"/>
    </location>
</feature>
<keyword evidence="3 7" id="KW-0812">Transmembrane</keyword>
<dbReference type="PANTHER" id="PTHR33406">
    <property type="entry name" value="MEMBRANE PROTEIN MJ1562-RELATED"/>
    <property type="match status" value="1"/>
</dbReference>
<feature type="domain" description="Membrane transport protein MMPL" evidence="8">
    <location>
        <begin position="106"/>
        <end position="369"/>
    </location>
</feature>
<feature type="transmembrane region" description="Helical" evidence="7">
    <location>
        <begin position="188"/>
        <end position="215"/>
    </location>
</feature>
<organism evidence="9 10">
    <name type="scientific">Jatrophihabitans telluris</name>
    <dbReference type="NCBI Taxonomy" id="2038343"/>
    <lineage>
        <taxon>Bacteria</taxon>
        <taxon>Bacillati</taxon>
        <taxon>Actinomycetota</taxon>
        <taxon>Actinomycetes</taxon>
        <taxon>Jatrophihabitantales</taxon>
        <taxon>Jatrophihabitantaceae</taxon>
        <taxon>Jatrophihabitans</taxon>
    </lineage>
</organism>
<keyword evidence="5 7" id="KW-0472">Membrane</keyword>
<feature type="transmembrane region" description="Helical" evidence="7">
    <location>
        <begin position="370"/>
        <end position="391"/>
    </location>
</feature>
<feature type="transmembrane region" description="Helical" evidence="7">
    <location>
        <begin position="235"/>
        <end position="252"/>
    </location>
</feature>
<evidence type="ECO:0000256" key="4">
    <source>
        <dbReference type="ARBA" id="ARBA00022989"/>
    </source>
</evidence>
<dbReference type="InterPro" id="IPR004869">
    <property type="entry name" value="MMPL_dom"/>
</dbReference>
<feature type="domain" description="Membrane transport protein MMPL" evidence="8">
    <location>
        <begin position="399"/>
        <end position="711"/>
    </location>
</feature>
<reference evidence="9" key="1">
    <citation type="journal article" date="2018" name="Int. J. Syst. Evol. Microbiol.">
        <title>Jatrophihabitans telluris sp. nov., isolated from sediment soil of lava forest wetlands and the emended description of the genus Jatrophihabitans.</title>
        <authorList>
            <person name="Lee K.C."/>
            <person name="Suh M.K."/>
            <person name="Eom M.K."/>
            <person name="Kim K.K."/>
            <person name="Kim J.S."/>
            <person name="Kim D.S."/>
            <person name="Ko S.H."/>
            <person name="Shin Y.K."/>
            <person name="Lee J.S."/>
        </authorList>
    </citation>
    <scope>NUCLEOTIDE SEQUENCE</scope>
    <source>
        <strain evidence="9">N237</strain>
    </source>
</reference>
<feature type="transmembrane region" description="Helical" evidence="7">
    <location>
        <begin position="553"/>
        <end position="576"/>
    </location>
</feature>
<dbReference type="RefSeq" id="WP_249773667.1">
    <property type="nucleotide sequence ID" value="NZ_CP097332.1"/>
</dbReference>
<protein>
    <submittedName>
        <fullName evidence="9">MMPL family transporter</fullName>
    </submittedName>
</protein>
<dbReference type="Pfam" id="PF03176">
    <property type="entry name" value="MMPL"/>
    <property type="match status" value="2"/>
</dbReference>
<feature type="transmembrane region" description="Helical" evidence="7">
    <location>
        <begin position="596"/>
        <end position="617"/>
    </location>
</feature>
<feature type="transmembrane region" description="Helical" evidence="7">
    <location>
        <begin position="22"/>
        <end position="40"/>
    </location>
</feature>
<dbReference type="InterPro" id="IPR050545">
    <property type="entry name" value="Mycobact_MmpL"/>
</dbReference>
<reference evidence="9" key="2">
    <citation type="submission" date="2022-05" db="EMBL/GenBank/DDBJ databases">
        <authorList>
            <person name="Kim J.-S."/>
            <person name="Lee K."/>
            <person name="Suh M."/>
            <person name="Eom M."/>
            <person name="Kim J.-S."/>
            <person name="Kim D.-S."/>
            <person name="Ko S.-H."/>
            <person name="Shin Y."/>
            <person name="Lee J.-S."/>
        </authorList>
    </citation>
    <scope>NUCLEOTIDE SEQUENCE</scope>
    <source>
        <strain evidence="9">N237</strain>
    </source>
</reference>
<dbReference type="EMBL" id="CP097332">
    <property type="protein sequence ID" value="UQX89771.1"/>
    <property type="molecule type" value="Genomic_DNA"/>
</dbReference>
<proteinExistence type="predicted"/>
<sequence length="734" mass="77405">MATNSATVRLARWSARHPWRALFSWVTLVLVCFLAGGAVGTRQPSDHQLGTGQSGRAADWIRQAGLTDPTTENVLITARSGPLDLPSARRAALRIQQGMTALPEVATVADPVLSADHTALLVSVDMSGSPDNATNRVAALQAVTSQVQRGSPRLVVAETGGASIDAGVNRQLGHDFGQASRISLPITVAILAVAFGAVVAAGLPVILALCAVFAAIGLSALTSHLIPSTDTINEVILLMGLAVGVDYSLFYLKREREERARGLDRLSAIEVAAQTSGRAVVVSGVAVIVSMAGLFLAADVSFASLATGSIIVVAVSVLGSLTVLPALLAKFGRAVDRPRVPLVWRLTNRRQGEPRLWPALLSPALRRPGFTLTVVVAALALLAQPALHLTLRASSSAQLPRTIPAMQTYDRLTAAFPNKNTSIAIVVQAPSQYAGQVRATLNSLAPASGAPLLSRASVDSLRTSTDRRTQVLQLAVPYPSSSDGASRVVRLLRSQVLPRALADLPAARFAVGGDVASDLDFAEHAQQKLPWVMGFVLVLTLLMMTITFRSLVVALTAIGVNLLSAGSAFGILVLVFQQHWAESILGFTSNGAVVAWIPMFLFVVLFGLSMDYHVLVVSRIREGVRNGLSTQDAVREGITRSAGVITSAAVVMVSVFAVFATLSMVEFKQIGVGLSAAVLLDALVIRIVVLPAAMTLLGRANWWPGELSRRPRRSQDGPASTPVSADRFVTSRAL</sequence>
<evidence type="ECO:0000259" key="8">
    <source>
        <dbReference type="Pfam" id="PF03176"/>
    </source>
</evidence>
<dbReference type="Proteomes" id="UP001056336">
    <property type="component" value="Chromosome"/>
</dbReference>
<dbReference type="Gene3D" id="1.20.1640.10">
    <property type="entry name" value="Multidrug efflux transporter AcrB transmembrane domain"/>
    <property type="match status" value="2"/>
</dbReference>
<feature type="transmembrane region" description="Helical" evidence="7">
    <location>
        <begin position="310"/>
        <end position="329"/>
    </location>
</feature>